<evidence type="ECO:0000313" key="1">
    <source>
        <dbReference type="EMBL" id="PPJ25609.1"/>
    </source>
</evidence>
<reference evidence="1 2" key="1">
    <citation type="submission" date="2018-02" db="EMBL/GenBank/DDBJ databases">
        <title>8 Nocardia nova and 1 Nocardia cyriacigeorgica strain used for evolution to TMP-SMX.</title>
        <authorList>
            <person name="Mehta H."/>
            <person name="Weng J."/>
            <person name="Shamoo Y."/>
        </authorList>
    </citation>
    <scope>NUCLEOTIDE SEQUENCE [LARGE SCALE GENOMIC DNA]</scope>
    <source>
        <strain evidence="1 2">BAA2227</strain>
    </source>
</reference>
<gene>
    <name evidence="1" type="ORF">C5F51_22545</name>
</gene>
<dbReference type="RefSeq" id="WP_104363947.1">
    <property type="nucleotide sequence ID" value="NZ_PSZD01000015.1"/>
</dbReference>
<sequence length="293" mass="31983">MTTHPPTDPTADLDVRLDAAHALRGGPARERAITEAALAAVVTEIGRRAPSVHYVEFDWAPYGGLDAHAFLDSRGNEIEVPGLAGDLAQWTTDLRSPDMAAMIPISPRGPFLLDLEAAPTATAAGGEPGEGSATPRKRAGRVRDAYCPILVGDQLAYADRPDLRAEVTRLRFESGFLDECEVLRADGVRESVLPWMLAPTDGTTEPWQTRMRLLYAFRRAHVNDMLRDDSLALAERADTLSRTLAAIATALRNRVIPHASATTAHAARDIDEGLEALASMYDELNYLHEHWTD</sequence>
<evidence type="ECO:0000313" key="2">
    <source>
        <dbReference type="Proteomes" id="UP000238356"/>
    </source>
</evidence>
<protein>
    <submittedName>
        <fullName evidence="1">Uncharacterized protein</fullName>
    </submittedName>
</protein>
<accession>A0A2S6A274</accession>
<keyword evidence="2" id="KW-1185">Reference proteome</keyword>
<dbReference type="AlphaFoldDB" id="A0A2S6A274"/>
<organism evidence="1 2">
    <name type="scientific">Nocardia nova</name>
    <dbReference type="NCBI Taxonomy" id="37330"/>
    <lineage>
        <taxon>Bacteria</taxon>
        <taxon>Bacillati</taxon>
        <taxon>Actinomycetota</taxon>
        <taxon>Actinomycetes</taxon>
        <taxon>Mycobacteriales</taxon>
        <taxon>Nocardiaceae</taxon>
        <taxon>Nocardia</taxon>
    </lineage>
</organism>
<dbReference type="Proteomes" id="UP000238356">
    <property type="component" value="Unassembled WGS sequence"/>
</dbReference>
<name>A0A2S6A274_9NOCA</name>
<dbReference type="EMBL" id="PSZD01000015">
    <property type="protein sequence ID" value="PPJ25609.1"/>
    <property type="molecule type" value="Genomic_DNA"/>
</dbReference>
<comment type="caution">
    <text evidence="1">The sequence shown here is derived from an EMBL/GenBank/DDBJ whole genome shotgun (WGS) entry which is preliminary data.</text>
</comment>
<proteinExistence type="predicted"/>